<evidence type="ECO:0000313" key="2">
    <source>
        <dbReference type="EMBL" id="NBE07788.1"/>
    </source>
</evidence>
<sequence>MTRSLRFAAGHFMAVSVVLIGAFVLCDVMRDLQTLIVPDAATRLHAVFLPFGAMVLLTWIYGWLAVPLMLPSTGVGLMILVGVDSITWNMILVSVLKVVAVPLGFDLMRRLGMDARGEGRAANWRVLVGVGLVAALIGNVPRVLAGPCCTGFSPEARINAFVTVTAADVAGVILVLLAAMALFRVLRHA</sequence>
<keyword evidence="1" id="KW-0472">Membrane</keyword>
<name>A0ABW9Y5U4_9RHOB</name>
<feature type="transmembrane region" description="Helical" evidence="1">
    <location>
        <begin position="6"/>
        <end position="26"/>
    </location>
</feature>
<protein>
    <submittedName>
        <fullName evidence="2">Uncharacterized protein</fullName>
    </submittedName>
</protein>
<feature type="transmembrane region" description="Helical" evidence="1">
    <location>
        <begin position="86"/>
        <end position="105"/>
    </location>
</feature>
<evidence type="ECO:0000313" key="3">
    <source>
        <dbReference type="Proteomes" id="UP001517376"/>
    </source>
</evidence>
<comment type="caution">
    <text evidence="2">The sequence shown here is derived from an EMBL/GenBank/DDBJ whole genome shotgun (WGS) entry which is preliminary data.</text>
</comment>
<keyword evidence="3" id="KW-1185">Reference proteome</keyword>
<feature type="transmembrane region" description="Helical" evidence="1">
    <location>
        <begin position="126"/>
        <end position="144"/>
    </location>
</feature>
<gene>
    <name evidence="2" type="ORF">GU920_09580</name>
</gene>
<evidence type="ECO:0000256" key="1">
    <source>
        <dbReference type="SAM" id="Phobius"/>
    </source>
</evidence>
<organism evidence="2 3">
    <name type="scientific">Paragemmobacter ruber</name>
    <dbReference type="NCBI Taxonomy" id="1985673"/>
    <lineage>
        <taxon>Bacteria</taxon>
        <taxon>Pseudomonadati</taxon>
        <taxon>Pseudomonadota</taxon>
        <taxon>Alphaproteobacteria</taxon>
        <taxon>Rhodobacterales</taxon>
        <taxon>Paracoccaceae</taxon>
        <taxon>Paragemmobacter</taxon>
    </lineage>
</organism>
<keyword evidence="1" id="KW-0812">Transmembrane</keyword>
<reference evidence="3" key="1">
    <citation type="submission" date="2020-01" db="EMBL/GenBank/DDBJ databases">
        <title>Sphingomonas sp. strain CSW-10.</title>
        <authorList>
            <person name="Chen W.-M."/>
        </authorList>
    </citation>
    <scope>NUCLEOTIDE SEQUENCE [LARGE SCALE GENOMIC DNA]</scope>
    <source>
        <strain evidence="3">CCP-1</strain>
    </source>
</reference>
<keyword evidence="1" id="KW-1133">Transmembrane helix</keyword>
<accession>A0ABW9Y5U4</accession>
<dbReference type="EMBL" id="JAAATW010000002">
    <property type="protein sequence ID" value="NBE07788.1"/>
    <property type="molecule type" value="Genomic_DNA"/>
</dbReference>
<dbReference type="Proteomes" id="UP001517376">
    <property type="component" value="Unassembled WGS sequence"/>
</dbReference>
<feature type="transmembrane region" description="Helical" evidence="1">
    <location>
        <begin position="156"/>
        <end position="183"/>
    </location>
</feature>
<feature type="transmembrane region" description="Helical" evidence="1">
    <location>
        <begin position="47"/>
        <end position="66"/>
    </location>
</feature>
<dbReference type="RefSeq" id="WP_161766806.1">
    <property type="nucleotide sequence ID" value="NZ_JAAATW010000002.1"/>
</dbReference>
<proteinExistence type="predicted"/>